<accession>A0A0F5EU28</accession>
<reference evidence="1 2" key="1">
    <citation type="submission" date="2018-06" db="EMBL/GenBank/DDBJ databases">
        <authorList>
            <consortium name="Pathogen Informatics"/>
            <person name="Doyle S."/>
        </authorList>
    </citation>
    <scope>NUCLEOTIDE SEQUENCE [LARGE SCALE GENOMIC DNA]</scope>
    <source>
        <strain evidence="1 2">NCTC10926</strain>
    </source>
</reference>
<name>A0A0F5EU28_AVIPA</name>
<dbReference type="AlphaFoldDB" id="A0A0F5EU28"/>
<proteinExistence type="predicted"/>
<dbReference type="EMBL" id="UFSW01000001">
    <property type="protein sequence ID" value="SUU97112.1"/>
    <property type="molecule type" value="Genomic_DNA"/>
</dbReference>
<dbReference type="RefSeq" id="WP_046099056.1">
    <property type="nucleotide sequence ID" value="NZ_LAEN01000127.1"/>
</dbReference>
<organism evidence="1 2">
    <name type="scientific">Avibacterium paragallinarum</name>
    <name type="common">Haemophilus gallinarum</name>
    <dbReference type="NCBI Taxonomy" id="728"/>
    <lineage>
        <taxon>Bacteria</taxon>
        <taxon>Pseudomonadati</taxon>
        <taxon>Pseudomonadota</taxon>
        <taxon>Gammaproteobacteria</taxon>
        <taxon>Pasteurellales</taxon>
        <taxon>Pasteurellaceae</taxon>
        <taxon>Avibacterium</taxon>
    </lineage>
</organism>
<protein>
    <submittedName>
        <fullName evidence="1">Uncharacterized protein</fullName>
    </submittedName>
</protein>
<evidence type="ECO:0000313" key="1">
    <source>
        <dbReference type="EMBL" id="SUU97112.1"/>
    </source>
</evidence>
<dbReference type="Proteomes" id="UP000254620">
    <property type="component" value="Unassembled WGS sequence"/>
</dbReference>
<sequence>MSDSELARAVDTQRDRQCEAHYAEDGFEERLQAEIQRIDEQIRKGDETLFDEFTQTLCDNDLFWLAVGSGADYLPYRQQAIEKLAKQKIIQRI</sequence>
<dbReference type="OrthoDB" id="5679097at2"/>
<evidence type="ECO:0000313" key="2">
    <source>
        <dbReference type="Proteomes" id="UP000254620"/>
    </source>
</evidence>
<gene>
    <name evidence="1" type="ORF">NCTC10926_00479</name>
</gene>